<feature type="binding site" evidence="10">
    <location>
        <position position="351"/>
    </location>
    <ligand>
        <name>Mn(2+)</name>
        <dbReference type="ChEBI" id="CHEBI:29035"/>
        <label>2</label>
    </ligand>
</feature>
<keyword evidence="1 11" id="KW-0436">Ligase</keyword>
<feature type="binding site" evidence="9">
    <location>
        <position position="508"/>
    </location>
    <ligand>
        <name>GMP</name>
        <dbReference type="ChEBI" id="CHEBI:58115"/>
    </ligand>
</feature>
<evidence type="ECO:0000313" key="12">
    <source>
        <dbReference type="EMBL" id="PHJ98590.1"/>
    </source>
</evidence>
<evidence type="ECO:0000256" key="2">
    <source>
        <dbReference type="ARBA" id="ARBA00022723"/>
    </source>
</evidence>
<evidence type="ECO:0000256" key="11">
    <source>
        <dbReference type="RuleBase" id="RU371113"/>
    </source>
</evidence>
<feature type="binding site" evidence="10">
    <location>
        <position position="108"/>
    </location>
    <ligand>
        <name>Mn(2+)</name>
        <dbReference type="ChEBI" id="CHEBI:29035"/>
        <label>1</label>
    </ligand>
</feature>
<evidence type="ECO:0000313" key="13">
    <source>
        <dbReference type="Proteomes" id="UP000222310"/>
    </source>
</evidence>
<reference evidence="12 13" key="1">
    <citation type="submission" date="2015-02" db="EMBL/GenBank/DDBJ databases">
        <title>Nostoc linckia genome annotation.</title>
        <authorList>
            <person name="Zhou Z."/>
        </authorList>
    </citation>
    <scope>NUCLEOTIDE SEQUENCE [LARGE SCALE GENOMIC DNA]</scope>
    <source>
        <strain evidence="13">z8</strain>
    </source>
</reference>
<proteinExistence type="inferred from homology"/>
<evidence type="ECO:0000256" key="9">
    <source>
        <dbReference type="PIRSR" id="PIRSR601233-2"/>
    </source>
</evidence>
<dbReference type="Gene3D" id="3.90.1860.10">
    <property type="entry name" value="tRNA-splicing ligase RtcB"/>
    <property type="match status" value="1"/>
</dbReference>
<feature type="binding site" evidence="10">
    <location>
        <position position="229"/>
    </location>
    <ligand>
        <name>Mn(2+)</name>
        <dbReference type="ChEBI" id="CHEBI:29035"/>
        <label>1</label>
    </ligand>
</feature>
<dbReference type="InterPro" id="IPR036025">
    <property type="entry name" value="RtcB-like_sf"/>
</dbReference>
<evidence type="ECO:0000256" key="10">
    <source>
        <dbReference type="PIRSR" id="PIRSR601233-3"/>
    </source>
</evidence>
<feature type="binding site" evidence="9">
    <location>
        <position position="416"/>
    </location>
    <ligand>
        <name>GMP</name>
        <dbReference type="ChEBI" id="CHEBI:58115"/>
    </ligand>
</feature>
<dbReference type="PANTHER" id="PTHR11118:SF1">
    <property type="entry name" value="RNA-SPLICING LIGASE RTCB HOMOLOG"/>
    <property type="match status" value="1"/>
</dbReference>
<keyword evidence="2 10" id="KW-0479">Metal-binding</keyword>
<evidence type="ECO:0000256" key="3">
    <source>
        <dbReference type="ARBA" id="ARBA00022741"/>
    </source>
</evidence>
<comment type="similarity">
    <text evidence="11">Belongs to the RtcB family.</text>
</comment>
<dbReference type="GO" id="GO:0006396">
    <property type="term" value="P:RNA processing"/>
    <property type="evidence" value="ECO:0007669"/>
    <property type="project" value="InterPro"/>
</dbReference>
<dbReference type="GO" id="GO:0046872">
    <property type="term" value="F:metal ion binding"/>
    <property type="evidence" value="ECO:0007669"/>
    <property type="project" value="UniProtKB-UniRule"/>
</dbReference>
<dbReference type="PANTHER" id="PTHR11118">
    <property type="entry name" value="RNA-SPLICING LIGASE RTCB HOMOLOG"/>
    <property type="match status" value="1"/>
</dbReference>
<dbReference type="AlphaFoldDB" id="A0A9Q5Z7Z4"/>
<dbReference type="GO" id="GO:0003972">
    <property type="term" value="F:RNA ligase (ATP) activity"/>
    <property type="evidence" value="ECO:0007669"/>
    <property type="project" value="TreeGrafter"/>
</dbReference>
<feature type="binding site" evidence="9">
    <location>
        <begin position="409"/>
        <end position="412"/>
    </location>
    <ligand>
        <name>GMP</name>
        <dbReference type="ChEBI" id="CHEBI:58115"/>
    </ligand>
</feature>
<comment type="cofactor">
    <cofactor evidence="10 11">
        <name>Mn(2+)</name>
        <dbReference type="ChEBI" id="CHEBI:29035"/>
    </cofactor>
    <text evidence="10 11">Binds 2 manganese ions per subunit.</text>
</comment>
<evidence type="ECO:0000256" key="7">
    <source>
        <dbReference type="ARBA" id="ARBA00047746"/>
    </source>
</evidence>
<keyword evidence="3 9" id="KW-0547">Nucleotide-binding</keyword>
<gene>
    <name evidence="11" type="primary">rtcB</name>
    <name evidence="12" type="ORF">VF08_26630</name>
</gene>
<dbReference type="EMBL" id="LAHD01000097">
    <property type="protein sequence ID" value="PHJ98590.1"/>
    <property type="molecule type" value="Genomic_DNA"/>
</dbReference>
<feature type="binding site" evidence="9">
    <location>
        <begin position="228"/>
        <end position="232"/>
    </location>
    <ligand>
        <name>GMP</name>
        <dbReference type="ChEBI" id="CHEBI:58115"/>
    </ligand>
</feature>
<accession>A0A9Q5Z7Z4</accession>
<keyword evidence="5 9" id="KW-0342">GTP-binding</keyword>
<evidence type="ECO:0000256" key="4">
    <source>
        <dbReference type="ARBA" id="ARBA00022800"/>
    </source>
</evidence>
<comment type="catalytic activity">
    <reaction evidence="7">
        <text>a 3'-end 3'-phospho-ribonucleotide-RNA + a 5'-end dephospho-ribonucleoside-RNA + GTP = a ribonucleotidyl-ribonucleotide-RNA + GMP + diphosphate</text>
        <dbReference type="Rhea" id="RHEA:68076"/>
        <dbReference type="Rhea" id="RHEA-COMP:10463"/>
        <dbReference type="Rhea" id="RHEA-COMP:13936"/>
        <dbReference type="Rhea" id="RHEA-COMP:17355"/>
        <dbReference type="ChEBI" id="CHEBI:33019"/>
        <dbReference type="ChEBI" id="CHEBI:37565"/>
        <dbReference type="ChEBI" id="CHEBI:58115"/>
        <dbReference type="ChEBI" id="CHEBI:83062"/>
        <dbReference type="ChEBI" id="CHEBI:138284"/>
        <dbReference type="ChEBI" id="CHEBI:173118"/>
        <dbReference type="EC" id="6.5.1.8"/>
    </reaction>
</comment>
<protein>
    <recommendedName>
        <fullName evidence="11">tRNA-splicing ligase RtcB</fullName>
        <ecNumber evidence="11">6.5.1.-</ecNumber>
    </recommendedName>
</protein>
<dbReference type="InterPro" id="IPR001233">
    <property type="entry name" value="RtcB"/>
</dbReference>
<dbReference type="GO" id="GO:0005525">
    <property type="term" value="F:GTP binding"/>
    <property type="evidence" value="ECO:0007669"/>
    <property type="project" value="UniProtKB-KW"/>
</dbReference>
<comment type="subunit">
    <text evidence="11">Monomer.</text>
</comment>
<keyword evidence="4" id="KW-0692">RNA repair</keyword>
<dbReference type="EC" id="6.5.1.-" evidence="11"/>
<evidence type="ECO:0000256" key="5">
    <source>
        <dbReference type="ARBA" id="ARBA00023134"/>
    </source>
</evidence>
<feature type="binding site" evidence="10">
    <location>
        <position position="260"/>
    </location>
    <ligand>
        <name>Mn(2+)</name>
        <dbReference type="ChEBI" id="CHEBI:29035"/>
        <label>2</label>
    </ligand>
</feature>
<feature type="binding site" evidence="9">
    <location>
        <begin position="351"/>
        <end position="352"/>
    </location>
    <ligand>
        <name>GMP</name>
        <dbReference type="ChEBI" id="CHEBI:58115"/>
    </ligand>
</feature>
<dbReference type="Pfam" id="PF01139">
    <property type="entry name" value="RtcB"/>
    <property type="match status" value="1"/>
</dbReference>
<dbReference type="GO" id="GO:0170057">
    <property type="term" value="F:RNA ligase (GTP) activity"/>
    <property type="evidence" value="ECO:0007669"/>
    <property type="project" value="UniProtKB-EC"/>
</dbReference>
<feature type="active site" description="GMP-histidine intermediate" evidence="8">
    <location>
        <position position="433"/>
    </location>
</feature>
<organism evidence="12 13">
    <name type="scientific">Nostoc linckia z8</name>
    <dbReference type="NCBI Taxonomy" id="1628746"/>
    <lineage>
        <taxon>Bacteria</taxon>
        <taxon>Bacillati</taxon>
        <taxon>Cyanobacteriota</taxon>
        <taxon>Cyanophyceae</taxon>
        <taxon>Nostocales</taxon>
        <taxon>Nostocaceae</taxon>
        <taxon>Nostoc</taxon>
    </lineage>
</organism>
<keyword evidence="6 10" id="KW-0464">Manganese</keyword>
<evidence type="ECO:0000256" key="8">
    <source>
        <dbReference type="PIRSR" id="PIRSR601233-1"/>
    </source>
</evidence>
<evidence type="ECO:0000256" key="6">
    <source>
        <dbReference type="ARBA" id="ARBA00023211"/>
    </source>
</evidence>
<dbReference type="Proteomes" id="UP000222310">
    <property type="component" value="Unassembled WGS sequence"/>
</dbReference>
<dbReference type="RefSeq" id="WP_099071203.1">
    <property type="nucleotide sequence ID" value="NZ_LAHD01000097.1"/>
</dbReference>
<feature type="binding site" evidence="9">
    <location>
        <begin position="433"/>
        <end position="436"/>
    </location>
    <ligand>
        <name>GMP</name>
        <dbReference type="ChEBI" id="CHEBI:58115"/>
    </ligand>
</feature>
<dbReference type="SUPFAM" id="SSF103365">
    <property type="entry name" value="Hypothetical protein PH1602"/>
    <property type="match status" value="1"/>
</dbReference>
<dbReference type="GeneID" id="57098430"/>
<name>A0A9Q5Z7Z4_NOSLI</name>
<comment type="caution">
    <text evidence="12">The sequence shown here is derived from an EMBL/GenBank/DDBJ whole genome shotgun (WGS) entry which is preliminary data.</text>
</comment>
<evidence type="ECO:0000256" key="1">
    <source>
        <dbReference type="ARBA" id="ARBA00022598"/>
    </source>
</evidence>
<sequence>MQPKNLKRLLRALGRQGLDVTYSDRTYSVRLANSLDAPVAEVLLPEDFPVEAKALKQLANLASVRHPSGGCVCRACATPDFHPGDAGVAIGSVVETVGQVIPSAVGSDINCGMRLHVADLTIEEFLTKRDQFVERMKGDYFFGTRDVTMTAQAMRALFQYGVPGWLDAMLDRPTGSVVKSDLQQLTEESERIFLGGSMNGNWKLAPEELVSDVGLVRDGGLATIGGGNHFVEVQRVDKVENRTLAHAWGVREGQLAFMIHSGSRNVGKYIGGMWRDKAKAAWQKNLKYPDSQIFPLSTSSHPELVASYLQAEATAANYGFVNRLLLAELLRLRLREVYKDVEAPLVYDLPHNITLPQIEDVETSYTMSLQSKIQNRSTERSRSPKSKIDKWVTRKGACPAYAGQPVIIPGSMGDYSYLMVGRGNPAFCNSASHGAGRLRSRFDLNRRGASESEAELGLTGVDCITLREERRIEEAPAAYKPIQSVIDVQVAAGMVDVVARLSPVLTFKA</sequence>
<dbReference type="GO" id="GO:0042245">
    <property type="term" value="P:RNA repair"/>
    <property type="evidence" value="ECO:0007669"/>
    <property type="project" value="UniProtKB-KW"/>
</dbReference>